<sequence length="3569" mass="402940">MHQRSPRGPSGSVRRKMEEQFGFEHASALVFASGMPNQMLTNALNRHNLAVSILQQDLLKNAVAMVGQKYHGRQMEAVAAQMNGVGKTHYIKREIHRLQADHNGKPLLHHVEIRETTDISALVSNLLSDPTDTAYPTAVHIDLAHILPSHVDTLLFELLIVGMLRDTHLCKVYHRRAKKDFFFIEIPNTPGESTAKQLSFCLILPRQFLTMSADRLDEEMPVIKEVDGAPLISFVKNDLLELVGKTLEAMRKEAFNPKSRHFDVQWTGAKAKPIDLIRTYELLEEVCSSETSPPSFLVFMNLVKFLGHLIKSAEEWNMMNLALLQNFDPGLKHFKHCFFRLLIETSRDFALRQVPKAMDMTTPSILAPPPMAPGLGRGTSRGSDPTMPPELLRNLSGMSGGAPSLTRRGAKRARRERRERRERRVGEARRGEAAGDVKRDEARPVARTSILAWSGPAAGRSRNLLHRMRIDASAYVARFDQMPSWESCIHPVANFKKNDRGLGEIRFRSRFSLAEEIRWIAVERSGGRPSYEDAYAITSEDRTVYFWVFDGHRGGCASRFAFQTVDQRLREHCRSRAKSDRAGSTAVGALVVHEDDGSFSAKLVNCGDSRCVVIHAPEEMREGRGGKKIEVKLPESLKSFREASGEDWSKDASWLPEWPAVVETIDHKPSMWFERARIEAAGGTVVCGRTARLDGNLAVSRSLGDFDFKKEKRPAAEQKVSCLPDIYEVTGLQEGSLLLLACDGLWDTMSTEEAAQFVHERLQSNPSMELADIAQELIDCSLVETRDNVTVLLAQLGQPDLSEVDNLIKLMSIQQRLKYGLPVILMGETGCGKTALVKFLAETLDFKLCTLDIHGGITDASIIAFLEDAIQQADHERGAGATEKRPTRERKRVREVLVFFDEINAANCMALFKTIIIDRMYGNKYIPENVRIISCCNPYRKRRNKELEDVALVYNAAAGDAATGISDPMKELVYRVHPLPESLIDVVSDFGSLSEASEEIYIKAILKKDQHRSTAQPELPRKDGAPAEQAAPAESSDEYEVFINAFCELLCQSQNYVREVNEGERSVVSMRDIGRAARVFKWFLTSYSRLHGESASAAVRDDKDGTLKIDVCIKLREHLRRALVLTMGYCYHSRLNRNQRWGYRKRLCETWERLRSKDDDAMVWLQLADANELNKMLIDTSYEFVSQMDLGEGIALNEALRENLFMLLVSVMNQIPILLIGKPGCSKSLAMGVLQNNLNGEVSSRDFFKSMPAVDVFAYQCSPLSTPDAILNAFHSARQSNLGHKSTIVCVLLDEVGLAEESPHLPLKVLHKELEDLRGIACVGISNWALDAAKMSRCVTLYRPPPTVEDLSVTAEGMVQSANLKAYLRALSEAFAEIYKRQKRADFWGMREFYSTVRVINAELKIRAAEGLEAVLEPKVLMKTVQRNFGGQPEDELEACIEEFFERTGMDFMDVTRLTTPELIQQNLGEPDARHLMLLTKNNAALRLLFEGGLLDHSRAEVMFGSTFPNDLSDMFVAMNLQRIKSFMQQPISLVMVHCDSLYESLYDLLNQHYMEYAGQRYVRIAHGSKAKQCPIHKLFRVIVVTELSDAYFRLAPPLLNRFEKQIFLRKDLMTKSDEALLARVGKFWQTLNELMNAGKSVKDDDALEEATQRPGTMLNTASHRPIAGYHPELLSSLVFTLRKSHTTKSLDELVEIAKRAVTWVLTPEAVCITAATLQPKEMQMKFGFDIVSEYFEQQRHSDLPSFAEMTVQNKEFWCDEYGGQTMVMTYSPIRGKVGAELGKVEGLVARAEVSLHELSSSTDIEKAVHDFYNLTDASGAKNFLIIHADPVAASVRMIEHCRFVCEKARNSFCQKGKGVEGSMFVVLVVHLQRGYDGKFSFDFDSQWSAVFLDSVEPSADLSSMPSLGAMLNMPLIDVVEGLEFPKLLRSCFRSSLSRLMYPHSRRPGDLQKQIQLMLKYIEDVDFVKMVRDWVLHILRNTPKNLANPSEGSVGDDRHWFAAIASAAQELALAGTFRAALHGRVVVLVGSLLSALLAHLERNSGLELLDIPSKRDHWLKLSTASLLSPLSVRLQNEAVSALSESATAQHEVGTDAYTTARPFQGRFPASWFISKVVDGYRHVIEQNEATEQLAALQSQYQLSKLAEIGIQPEMEPPMLEDYMADFTAMHLDWTERIGRGDQLRILKKTLTRLRQKPLTSILEVHQLFWRLEKELAFSVGLLNAVPAAVPEAEHLIETAELNSLYYDLLLLVHETLAKELSELSALPSEKSQNLYREWLMRKLVVAGLTKVPVGERFKPDVKKTKIAKLKSNTEPRIETLALVLQHVAYPLELPCEVVRDFAKELPKEGRFRRQEKIRYSGTLLAMLNFGQVVVNHLPSKKDTCLQQLSSFIESWFLDVCLLNAEAMNDLESASLRLVCSVAAGLPTLRALSVSGIATGSLEGWCENMDSGIAQLSEGLYVPRSSCLNLALLRKLIVSSSGEAKASATKHIEDLLKVVAGHEKHNDTLFATRYAILQEEDKEADHGKCIYEEPEEWPDLKLEDIFGDDVKKDTAKMLQLVGKCRCILSMYAQLLVQDPVDTDLHARAEPKVDGLLQTDKLEFRSVCRSMRLYLLKCMERARGLSFVRSLLAEPPLSDTAWVQKWRDLHDIDFEKFIGAALVPKWNPFLGDSQDLAEYNDAMKAVVELMTTTSTAKLEKYAQDLAHLPEEKRRRGIGGLLLAVCQEPGLLAALEEPHHRPPWRPKLSEWLKSSQDLKVSDKERMLLRIFSGDDEPINELPETEQTFLKTFVTYGGRKMDDLLRWRVLAHLAAVLIAAPETSLLHSLRIMMLEPEKLTKDHPPFLPAMDEDIRSRVLKALVERGENIWKFKSHWWKCSCGFTFFIGECGRPMEVAKCPGCSLKIGGRDHNQTEHTFQDDESDRSPWGYVLPIAEKDEKHVSFREVQSSSARAIRLMLHGTMYLGIIAAAKPKMPRPYTSLQNESMCTLKDLPESEYIGNHFHNDWKSMVEILSSNTEDLAVGLHNLFLKMSEDGKDEPLKPTEMGSKASWGVLTLLQRNSWEETIESKYLKGLIKNLDESLQDLYKKWGGDQEDGKFVAELKEAADVKDFPPQKREQEMPQLWAYRSPVTLDALHNKIGIAHNAKENFPVLCTILQNPLINILPALGTLVGVFEWQALCINQFSGRITKAAAGEMTVGEVLEQVPRNETEKRQWRQAFKNFERAWRLAMPYCEYECLQISENMRKYQLSEDDMMLMCIPDFKDDGMYALAVMDWLVAQHNELVQIVAGTLGYPARKVSSRLLAQHDVIKYNKKELMKFLSNRCATWGVGGKLNLDLKQVEQHLRRELNRPEVTIEMRGFQWLGDSFAAGNELRTVINQRELLPDTIDRLKVEIPSPALANACLQKVQMSISFILKSGSSLGTEKSGEMLLSDYMRSVLAESPETFMSAAARSDVHLWHVDALVKVLKQIVNKDPVDSMDPKYKEDLPADLKQQVIEVKDKLPDQLVDVLGTFGETRLTETYIGVDYEILTILQSVRETLEINDEIFEEIEKHLPRDLLMKHWAAVYKLLRD</sequence>
<evidence type="ECO:0000259" key="9">
    <source>
        <dbReference type="PROSITE" id="PS51981"/>
    </source>
</evidence>
<dbReference type="CDD" id="cd00143">
    <property type="entry name" value="PP2Cc"/>
    <property type="match status" value="1"/>
</dbReference>
<dbReference type="InterPro" id="IPR046439">
    <property type="entry name" value="ZF_RZ_dom"/>
</dbReference>
<dbReference type="Proteomes" id="UP001642484">
    <property type="component" value="Unassembled WGS sequence"/>
</dbReference>
<feature type="region of interest" description="Disordered" evidence="7">
    <location>
        <begin position="1012"/>
        <end position="1031"/>
    </location>
</feature>
<dbReference type="PROSITE" id="PS51981">
    <property type="entry name" value="ZF_RZ"/>
    <property type="match status" value="1"/>
</dbReference>
<dbReference type="PANTHER" id="PTHR22605:SF1">
    <property type="entry name" value="RZ-TYPE DOMAIN-CONTAINING PROTEIN"/>
    <property type="match status" value="1"/>
</dbReference>
<dbReference type="EMBL" id="CAXAMN010014780">
    <property type="protein sequence ID" value="CAK9044289.1"/>
    <property type="molecule type" value="Genomic_DNA"/>
</dbReference>
<reference evidence="10 11" key="1">
    <citation type="submission" date="2024-02" db="EMBL/GenBank/DDBJ databases">
        <authorList>
            <person name="Chen Y."/>
            <person name="Shah S."/>
            <person name="Dougan E. K."/>
            <person name="Thang M."/>
            <person name="Chan C."/>
        </authorList>
    </citation>
    <scope>NUCLEOTIDE SEQUENCE [LARGE SCALE GENOMIC DNA]</scope>
</reference>
<dbReference type="Gene3D" id="3.60.40.10">
    <property type="entry name" value="PPM-type phosphatase domain"/>
    <property type="match status" value="1"/>
</dbReference>
<dbReference type="SMART" id="SM00382">
    <property type="entry name" value="AAA"/>
    <property type="match status" value="2"/>
</dbReference>
<dbReference type="Pfam" id="PF20173">
    <property type="entry name" value="ZnF_RZ-type"/>
    <property type="match status" value="1"/>
</dbReference>
<dbReference type="PROSITE" id="PS51746">
    <property type="entry name" value="PPM_2"/>
    <property type="match status" value="1"/>
</dbReference>
<evidence type="ECO:0000256" key="6">
    <source>
        <dbReference type="ARBA" id="ARBA00022859"/>
    </source>
</evidence>
<evidence type="ECO:0000256" key="4">
    <source>
        <dbReference type="ARBA" id="ARBA00022771"/>
    </source>
</evidence>
<dbReference type="SUPFAM" id="SSF52540">
    <property type="entry name" value="P-loop containing nucleoside triphosphate hydrolases"/>
    <property type="match status" value="2"/>
</dbReference>
<keyword evidence="6" id="KW-0391">Immunity</keyword>
<evidence type="ECO:0000259" key="8">
    <source>
        <dbReference type="PROSITE" id="PS51746"/>
    </source>
</evidence>
<evidence type="ECO:0000256" key="1">
    <source>
        <dbReference type="ARBA" id="ARBA00004496"/>
    </source>
</evidence>
<keyword evidence="4" id="KW-0863">Zinc-finger</keyword>
<feature type="domain" description="PPM-type phosphatase" evidence="8">
    <location>
        <begin position="510"/>
        <end position="796"/>
    </location>
</feature>
<name>A0ABP0M260_9DINO</name>
<feature type="compositionally biased region" description="Basic residues" evidence="7">
    <location>
        <begin position="408"/>
        <end position="421"/>
    </location>
</feature>
<proteinExistence type="predicted"/>
<feature type="compositionally biased region" description="Basic and acidic residues" evidence="7">
    <location>
        <begin position="422"/>
        <end position="441"/>
    </location>
</feature>
<evidence type="ECO:0000256" key="5">
    <source>
        <dbReference type="ARBA" id="ARBA00022833"/>
    </source>
</evidence>
<evidence type="ECO:0000313" key="10">
    <source>
        <dbReference type="EMBL" id="CAK9044289.1"/>
    </source>
</evidence>
<evidence type="ECO:0000256" key="7">
    <source>
        <dbReference type="SAM" id="MobiDB-lite"/>
    </source>
</evidence>
<comment type="subcellular location">
    <subcellularLocation>
        <location evidence="1">Cytoplasm</location>
    </subcellularLocation>
</comment>
<dbReference type="SMART" id="SM00332">
    <property type="entry name" value="PP2Cc"/>
    <property type="match status" value="1"/>
</dbReference>
<gene>
    <name evidence="10" type="ORF">CCMP2556_LOCUS23325</name>
</gene>
<accession>A0ABP0M260</accession>
<keyword evidence="2" id="KW-0963">Cytoplasm</keyword>
<feature type="region of interest" description="Disordered" evidence="7">
    <location>
        <begin position="361"/>
        <end position="441"/>
    </location>
</feature>
<dbReference type="SUPFAM" id="SSF81606">
    <property type="entry name" value="PP2C-like"/>
    <property type="match status" value="1"/>
</dbReference>
<protein>
    <submittedName>
        <fullName evidence="10">Uncharacterized protein</fullName>
    </submittedName>
</protein>
<keyword evidence="5" id="KW-0862">Zinc</keyword>
<dbReference type="InterPro" id="IPR027417">
    <property type="entry name" value="P-loop_NTPase"/>
</dbReference>
<dbReference type="InterPro" id="IPR036457">
    <property type="entry name" value="PPM-type-like_dom_sf"/>
</dbReference>
<dbReference type="InterPro" id="IPR031248">
    <property type="entry name" value="RNF213"/>
</dbReference>
<evidence type="ECO:0000256" key="2">
    <source>
        <dbReference type="ARBA" id="ARBA00022490"/>
    </source>
</evidence>
<evidence type="ECO:0000313" key="11">
    <source>
        <dbReference type="Proteomes" id="UP001642484"/>
    </source>
</evidence>
<evidence type="ECO:0000256" key="3">
    <source>
        <dbReference type="ARBA" id="ARBA00022723"/>
    </source>
</evidence>
<feature type="domain" description="RZ-type" evidence="9">
    <location>
        <begin position="2846"/>
        <end position="2924"/>
    </location>
</feature>
<dbReference type="CDD" id="cd00009">
    <property type="entry name" value="AAA"/>
    <property type="match status" value="1"/>
</dbReference>
<dbReference type="PANTHER" id="PTHR22605">
    <property type="entry name" value="RZ-TYPE DOMAIN-CONTAINING PROTEIN"/>
    <property type="match status" value="1"/>
</dbReference>
<comment type="caution">
    <text evidence="10">The sequence shown here is derived from an EMBL/GenBank/DDBJ whole genome shotgun (WGS) entry which is preliminary data.</text>
</comment>
<dbReference type="Pfam" id="PF00481">
    <property type="entry name" value="PP2C"/>
    <property type="match status" value="1"/>
</dbReference>
<keyword evidence="11" id="KW-1185">Reference proteome</keyword>
<dbReference type="InterPro" id="IPR001932">
    <property type="entry name" value="PPM-type_phosphatase-like_dom"/>
</dbReference>
<keyword evidence="3" id="KW-0479">Metal-binding</keyword>
<organism evidence="10 11">
    <name type="scientific">Durusdinium trenchii</name>
    <dbReference type="NCBI Taxonomy" id="1381693"/>
    <lineage>
        <taxon>Eukaryota</taxon>
        <taxon>Sar</taxon>
        <taxon>Alveolata</taxon>
        <taxon>Dinophyceae</taxon>
        <taxon>Suessiales</taxon>
        <taxon>Symbiodiniaceae</taxon>
        <taxon>Durusdinium</taxon>
    </lineage>
</organism>
<dbReference type="Gene3D" id="3.40.50.300">
    <property type="entry name" value="P-loop containing nucleotide triphosphate hydrolases"/>
    <property type="match status" value="1"/>
</dbReference>
<dbReference type="InterPro" id="IPR003593">
    <property type="entry name" value="AAA+_ATPase"/>
</dbReference>